<evidence type="ECO:0000313" key="1">
    <source>
        <dbReference type="EMBL" id="ERP39229.1"/>
    </source>
</evidence>
<proteinExistence type="predicted"/>
<organism evidence="1 2">
    <name type="scientific">Chitinivibrio alkaliphilus ACht1</name>
    <dbReference type="NCBI Taxonomy" id="1313304"/>
    <lineage>
        <taxon>Bacteria</taxon>
        <taxon>Pseudomonadati</taxon>
        <taxon>Fibrobacterota</taxon>
        <taxon>Chitinivibrionia</taxon>
        <taxon>Chitinivibrionales</taxon>
        <taxon>Chitinivibrionaceae</taxon>
        <taxon>Chitinivibrio</taxon>
    </lineage>
</organism>
<gene>
    <name evidence="1" type="ORF">CALK_0015</name>
</gene>
<sequence length="39" mass="4207">MNFSFEHFAGGGVGGLFMSACGEEMKKSLLLCIGTYIFL</sequence>
<name>U7D9Z5_9BACT</name>
<evidence type="ECO:0000313" key="2">
    <source>
        <dbReference type="Proteomes" id="UP000017148"/>
    </source>
</evidence>
<comment type="caution">
    <text evidence="1">The sequence shown here is derived from an EMBL/GenBank/DDBJ whole genome shotgun (WGS) entry which is preliminary data.</text>
</comment>
<reference evidence="1 2" key="1">
    <citation type="journal article" date="2013" name="Environ. Microbiol.">
        <title>Genome analysis of Chitinivibrio alkaliphilus gen. nov., sp. nov., a novel extremely haloalkaliphilic anaerobic chitinolytic bacterium from the candidate phylum Termite Group 3.</title>
        <authorList>
            <person name="Sorokin D.Y."/>
            <person name="Gumerov V.M."/>
            <person name="Rakitin A.L."/>
            <person name="Beletsky A.V."/>
            <person name="Damste J.S."/>
            <person name="Muyzer G."/>
            <person name="Mardanov A.V."/>
            <person name="Ravin N.V."/>
        </authorList>
    </citation>
    <scope>NUCLEOTIDE SEQUENCE [LARGE SCALE GENOMIC DNA]</scope>
    <source>
        <strain evidence="1 2">ACht1</strain>
    </source>
</reference>
<protein>
    <submittedName>
        <fullName evidence="1">Uncharacterized protein</fullName>
    </submittedName>
</protein>
<keyword evidence="2" id="KW-1185">Reference proteome</keyword>
<dbReference type="STRING" id="1313304.CALK_0015"/>
<dbReference type="AlphaFoldDB" id="U7D9Z5"/>
<dbReference type="EMBL" id="ASJR01000001">
    <property type="protein sequence ID" value="ERP39229.1"/>
    <property type="molecule type" value="Genomic_DNA"/>
</dbReference>
<accession>U7D9Z5</accession>
<dbReference type="Proteomes" id="UP000017148">
    <property type="component" value="Unassembled WGS sequence"/>
</dbReference>